<dbReference type="PANTHER" id="PTHR33990">
    <property type="entry name" value="PROTEIN YJDN-RELATED"/>
    <property type="match status" value="1"/>
</dbReference>
<dbReference type="AlphaFoldDB" id="A0A921B5F7"/>
<reference evidence="2" key="1">
    <citation type="journal article" date="2021" name="PeerJ">
        <title>Extensive microbial diversity within the chicken gut microbiome revealed by metagenomics and culture.</title>
        <authorList>
            <person name="Gilroy R."/>
            <person name="Ravi A."/>
            <person name="Getino M."/>
            <person name="Pursley I."/>
            <person name="Horton D.L."/>
            <person name="Alikhan N.F."/>
            <person name="Baker D."/>
            <person name="Gharbi K."/>
            <person name="Hall N."/>
            <person name="Watson M."/>
            <person name="Adriaenssens E.M."/>
            <person name="Foster-Nyarko E."/>
            <person name="Jarju S."/>
            <person name="Secka A."/>
            <person name="Antonio M."/>
            <person name="Oren A."/>
            <person name="Chaudhuri R.R."/>
            <person name="La Ragione R."/>
            <person name="Hildebrand F."/>
            <person name="Pallen M.J."/>
        </authorList>
    </citation>
    <scope>NUCLEOTIDE SEQUENCE</scope>
    <source>
        <strain evidence="2">6019</strain>
    </source>
</reference>
<comment type="caution">
    <text evidence="2">The sequence shown here is derived from an EMBL/GenBank/DDBJ whole genome shotgun (WGS) entry which is preliminary data.</text>
</comment>
<dbReference type="PANTHER" id="PTHR33990:SF1">
    <property type="entry name" value="PROTEIN YJDN"/>
    <property type="match status" value="1"/>
</dbReference>
<organism evidence="2 3">
    <name type="scientific">Aliicoccus persicus</name>
    <dbReference type="NCBI Taxonomy" id="930138"/>
    <lineage>
        <taxon>Bacteria</taxon>
        <taxon>Bacillati</taxon>
        <taxon>Bacillota</taxon>
        <taxon>Bacilli</taxon>
        <taxon>Bacillales</taxon>
        <taxon>Staphylococcaceae</taxon>
        <taxon>Aliicoccus</taxon>
    </lineage>
</organism>
<name>A0A921B5F7_9STAP</name>
<dbReference type="Pfam" id="PF00903">
    <property type="entry name" value="Glyoxalase"/>
    <property type="match status" value="1"/>
</dbReference>
<dbReference type="Gene3D" id="3.10.180.10">
    <property type="entry name" value="2,3-Dihydroxybiphenyl 1,2-Dioxygenase, domain 1"/>
    <property type="match status" value="1"/>
</dbReference>
<sequence length="140" mass="15781">MFKAIPYFVFQDANAAIAYYEENFDAKLLSKQTAEDPAFDDMDSMIENRAEFIMHATIEIMGQQFYISTSWGNKPTPNEDTSVALVFDENDDQAVEAAKAFFDKASSTGSDVQPFGEAPWTKYFGSFNDRFGVNWMVSGM</sequence>
<evidence type="ECO:0000313" key="3">
    <source>
        <dbReference type="Proteomes" id="UP000763505"/>
    </source>
</evidence>
<proteinExistence type="predicted"/>
<evidence type="ECO:0000313" key="2">
    <source>
        <dbReference type="EMBL" id="HJE19345.1"/>
    </source>
</evidence>
<dbReference type="InterPro" id="IPR029068">
    <property type="entry name" value="Glyas_Bleomycin-R_OHBP_Dase"/>
</dbReference>
<dbReference type="EMBL" id="DYYI01000030">
    <property type="protein sequence ID" value="HJE19345.1"/>
    <property type="molecule type" value="Genomic_DNA"/>
</dbReference>
<evidence type="ECO:0000259" key="1">
    <source>
        <dbReference type="Pfam" id="PF00903"/>
    </source>
</evidence>
<accession>A0A921B5F7</accession>
<dbReference type="SUPFAM" id="SSF54593">
    <property type="entry name" value="Glyoxalase/Bleomycin resistance protein/Dihydroxybiphenyl dioxygenase"/>
    <property type="match status" value="1"/>
</dbReference>
<dbReference type="Proteomes" id="UP000763505">
    <property type="component" value="Unassembled WGS sequence"/>
</dbReference>
<gene>
    <name evidence="2" type="ORF">K8V35_03210</name>
</gene>
<feature type="domain" description="Glyoxalase/fosfomycin resistance/dioxygenase" evidence="1">
    <location>
        <begin position="11"/>
        <end position="137"/>
    </location>
</feature>
<protein>
    <submittedName>
        <fullName evidence="2">VOC family protein</fullName>
    </submittedName>
</protein>
<dbReference type="InterPro" id="IPR004360">
    <property type="entry name" value="Glyas_Fos-R_dOase_dom"/>
</dbReference>
<reference evidence="2" key="2">
    <citation type="submission" date="2021-09" db="EMBL/GenBank/DDBJ databases">
        <authorList>
            <person name="Gilroy R."/>
        </authorList>
    </citation>
    <scope>NUCLEOTIDE SEQUENCE</scope>
    <source>
        <strain evidence="2">6019</strain>
    </source>
</reference>